<accession>A0A392QI94</accession>
<feature type="non-terminal residue" evidence="2">
    <location>
        <position position="1"/>
    </location>
</feature>
<dbReference type="Proteomes" id="UP000265520">
    <property type="component" value="Unassembled WGS sequence"/>
</dbReference>
<protein>
    <submittedName>
        <fullName evidence="2">Gag-pol polyprotein</fullName>
    </submittedName>
</protein>
<name>A0A392QI94_9FABA</name>
<feature type="domain" description="Retrovirus-related Pol polyprotein from transposon TNT 1-94-like beta-barrel" evidence="1">
    <location>
        <begin position="33"/>
        <end position="108"/>
    </location>
</feature>
<reference evidence="2 3" key="1">
    <citation type="journal article" date="2018" name="Front. Plant Sci.">
        <title>Red Clover (Trifolium pratense) and Zigzag Clover (T. medium) - A Picture of Genomic Similarities and Differences.</title>
        <authorList>
            <person name="Dluhosova J."/>
            <person name="Istvanek J."/>
            <person name="Nedelnik J."/>
            <person name="Repkova J."/>
        </authorList>
    </citation>
    <scope>NUCLEOTIDE SEQUENCE [LARGE SCALE GENOMIC DNA]</scope>
    <source>
        <strain evidence="3">cv. 10/8</strain>
        <tissue evidence="2">Leaf</tissue>
    </source>
</reference>
<feature type="non-terminal residue" evidence="2">
    <location>
        <position position="190"/>
    </location>
</feature>
<comment type="caution">
    <text evidence="2">The sequence shown here is derived from an EMBL/GenBank/DDBJ whole genome shotgun (WGS) entry which is preliminary data.</text>
</comment>
<dbReference type="AlphaFoldDB" id="A0A392QI94"/>
<keyword evidence="3" id="KW-1185">Reference proteome</keyword>
<dbReference type="EMBL" id="LXQA010139558">
    <property type="protein sequence ID" value="MCI24103.1"/>
    <property type="molecule type" value="Genomic_DNA"/>
</dbReference>
<dbReference type="Pfam" id="PF22936">
    <property type="entry name" value="Pol_BBD"/>
    <property type="match status" value="1"/>
</dbReference>
<evidence type="ECO:0000313" key="2">
    <source>
        <dbReference type="EMBL" id="MCI24103.1"/>
    </source>
</evidence>
<evidence type="ECO:0000259" key="1">
    <source>
        <dbReference type="Pfam" id="PF22936"/>
    </source>
</evidence>
<sequence>PVVVKTKKEWKPKGDDVSLIVHTSFRASFREDWYFDSGCSRHMTEVEKFSVDLKPYSTSFVTFGDGAKGEIKGVEKLISSGLPKLDNVLLVKGLTANLISISQLCDQGMKVNFTKSECLVTNEKGDVLMKSVRSNDNCYLWVPQEEAHLSTCLISKEDEVKLWYQKLGILNLRGMKRAISEEAIRGLPKL</sequence>
<evidence type="ECO:0000313" key="3">
    <source>
        <dbReference type="Proteomes" id="UP000265520"/>
    </source>
</evidence>
<dbReference type="InterPro" id="IPR054722">
    <property type="entry name" value="PolX-like_BBD"/>
</dbReference>
<proteinExistence type="predicted"/>
<organism evidence="2 3">
    <name type="scientific">Trifolium medium</name>
    <dbReference type="NCBI Taxonomy" id="97028"/>
    <lineage>
        <taxon>Eukaryota</taxon>
        <taxon>Viridiplantae</taxon>
        <taxon>Streptophyta</taxon>
        <taxon>Embryophyta</taxon>
        <taxon>Tracheophyta</taxon>
        <taxon>Spermatophyta</taxon>
        <taxon>Magnoliopsida</taxon>
        <taxon>eudicotyledons</taxon>
        <taxon>Gunneridae</taxon>
        <taxon>Pentapetalae</taxon>
        <taxon>rosids</taxon>
        <taxon>fabids</taxon>
        <taxon>Fabales</taxon>
        <taxon>Fabaceae</taxon>
        <taxon>Papilionoideae</taxon>
        <taxon>50 kb inversion clade</taxon>
        <taxon>NPAAA clade</taxon>
        <taxon>Hologalegina</taxon>
        <taxon>IRL clade</taxon>
        <taxon>Trifolieae</taxon>
        <taxon>Trifolium</taxon>
    </lineage>
</organism>